<feature type="compositionally biased region" description="Polar residues" evidence="1">
    <location>
        <begin position="359"/>
        <end position="384"/>
    </location>
</feature>
<proteinExistence type="predicted"/>
<accession>A0A0C3KP25</accession>
<dbReference type="EMBL" id="KN823092">
    <property type="protein sequence ID" value="KIO23153.1"/>
    <property type="molecule type" value="Genomic_DNA"/>
</dbReference>
<keyword evidence="3" id="KW-1185">Reference proteome</keyword>
<feature type="compositionally biased region" description="Basic and acidic residues" evidence="1">
    <location>
        <begin position="10"/>
        <end position="19"/>
    </location>
</feature>
<reference evidence="3" key="2">
    <citation type="submission" date="2015-01" db="EMBL/GenBank/DDBJ databases">
        <title>Evolutionary Origins and Diversification of the Mycorrhizal Mutualists.</title>
        <authorList>
            <consortium name="DOE Joint Genome Institute"/>
            <consortium name="Mycorrhizal Genomics Consortium"/>
            <person name="Kohler A."/>
            <person name="Kuo A."/>
            <person name="Nagy L.G."/>
            <person name="Floudas D."/>
            <person name="Copeland A."/>
            <person name="Barry K.W."/>
            <person name="Cichocki N."/>
            <person name="Veneault-Fourrey C."/>
            <person name="LaButti K."/>
            <person name="Lindquist E.A."/>
            <person name="Lipzen A."/>
            <person name="Lundell T."/>
            <person name="Morin E."/>
            <person name="Murat C."/>
            <person name="Riley R."/>
            <person name="Ohm R."/>
            <person name="Sun H."/>
            <person name="Tunlid A."/>
            <person name="Henrissat B."/>
            <person name="Grigoriev I.V."/>
            <person name="Hibbett D.S."/>
            <person name="Martin F."/>
        </authorList>
    </citation>
    <scope>NUCLEOTIDE SEQUENCE [LARGE SCALE GENOMIC DNA]</scope>
    <source>
        <strain evidence="3">MUT 4182</strain>
    </source>
</reference>
<feature type="compositionally biased region" description="Basic and acidic residues" evidence="1">
    <location>
        <begin position="540"/>
        <end position="553"/>
    </location>
</feature>
<feature type="compositionally biased region" description="Low complexity" evidence="1">
    <location>
        <begin position="52"/>
        <end position="62"/>
    </location>
</feature>
<protein>
    <submittedName>
        <fullName evidence="2">Uncharacterized protein</fullName>
    </submittedName>
</protein>
<feature type="compositionally biased region" description="Low complexity" evidence="1">
    <location>
        <begin position="562"/>
        <end position="580"/>
    </location>
</feature>
<sequence length="849" mass="93490">SKPRSKSKSRRELFEHQDFDTELSFPSKLDSRLPVSVHEQNSFSEDSPSPRPSRSTASSRTPLKLSRRVMVETDNATPAELRGYSPRVPVPSMAERDTPRTPSLPPDLGASPPRDLQRLGHFRVVNADESSDDATRSVSSRFSPIPLQTPPVEFQRRLPSAVSQLQGGRSPASEFSQGSPLHSRHRAPCTPSALLKQEELPEFRAASIADPQRPDERRQRRKSHGTNDIRKAPPSVFSTPSAITPTSQPRTPRPSTRTFSGGTPAPESLTPRSSRSPQPQTFLPTSPSSTSTLLDTTPRREVLSSKELGPQADKKSHRSGKNPEVKHIDASPRERGHALRGLFDKLGLGFAFDQTPQEIGSMDNFQSEPDLGSTRSTTGTSEQPSWAVLAPPTDARLDRQTALFTALSSSSCGRSETEADEFCEPTRNSYDEDGERDFAQTYVVDDDDGNVFGLTAATSLNRISASPNPDTHSEPADQQIHGKHIGQSNSDDLYFSPDPTRPNARHPVFNRPVAQDYAEGDRQFSREPRDSNRKSPPRALRRENGKSEHEESWGNRYDGMLPAPSLPISSPSIVIQPSTSMSSNDALPRIPSMDSGKREVPIYAFVFTDLVLLTVPVSERNILRSPKSGEIKDCWRVVDDVGISRVLGVKNLSGKLGSPYAIPVYISLPERMTSRMALAPPNILEEARSKWFDAFDKCSKHTLRSLCFPPKPDIGNPGSVTFSPLPKSRGSVFATLALAAPLLRSPSQLAVNGERAGGEESTERLQRQWWSTQFQNVMREMERGDIPWMTSDVNSAMAVQPQQRRSADPKRTSIMGGPRPLILGSKLSSSSATEERKGGLLRSLSRKGR</sequence>
<feature type="region of interest" description="Disordered" evidence="1">
    <location>
        <begin position="204"/>
        <end position="335"/>
    </location>
</feature>
<dbReference type="Proteomes" id="UP000054248">
    <property type="component" value="Unassembled WGS sequence"/>
</dbReference>
<feature type="compositionally biased region" description="Basic and acidic residues" evidence="1">
    <location>
        <begin position="321"/>
        <end position="335"/>
    </location>
</feature>
<feature type="region of interest" description="Disordered" evidence="1">
    <location>
        <begin position="359"/>
        <end position="386"/>
    </location>
</feature>
<feature type="region of interest" description="Disordered" evidence="1">
    <location>
        <begin position="1"/>
        <end position="115"/>
    </location>
</feature>
<organism evidence="2 3">
    <name type="scientific">Tulasnella calospora MUT 4182</name>
    <dbReference type="NCBI Taxonomy" id="1051891"/>
    <lineage>
        <taxon>Eukaryota</taxon>
        <taxon>Fungi</taxon>
        <taxon>Dikarya</taxon>
        <taxon>Basidiomycota</taxon>
        <taxon>Agaricomycotina</taxon>
        <taxon>Agaricomycetes</taxon>
        <taxon>Cantharellales</taxon>
        <taxon>Tulasnellaceae</taxon>
        <taxon>Tulasnella</taxon>
    </lineage>
</organism>
<feature type="compositionally biased region" description="Low complexity" evidence="1">
    <location>
        <begin position="244"/>
        <end position="260"/>
    </location>
</feature>
<feature type="region of interest" description="Disordered" evidence="1">
    <location>
        <begin position="414"/>
        <end position="435"/>
    </location>
</feature>
<feature type="compositionally biased region" description="Polar residues" evidence="1">
    <location>
        <begin position="161"/>
        <end position="180"/>
    </location>
</feature>
<name>A0A0C3KP25_9AGAM</name>
<evidence type="ECO:0000313" key="3">
    <source>
        <dbReference type="Proteomes" id="UP000054248"/>
    </source>
</evidence>
<gene>
    <name evidence="2" type="ORF">M407DRAFT_215424</name>
</gene>
<reference evidence="2 3" key="1">
    <citation type="submission" date="2014-04" db="EMBL/GenBank/DDBJ databases">
        <authorList>
            <consortium name="DOE Joint Genome Institute"/>
            <person name="Kuo A."/>
            <person name="Girlanda M."/>
            <person name="Perotto S."/>
            <person name="Kohler A."/>
            <person name="Nagy L.G."/>
            <person name="Floudas D."/>
            <person name="Copeland A."/>
            <person name="Barry K.W."/>
            <person name="Cichocki N."/>
            <person name="Veneault-Fourrey C."/>
            <person name="LaButti K."/>
            <person name="Lindquist E.A."/>
            <person name="Lipzen A."/>
            <person name="Lundell T."/>
            <person name="Morin E."/>
            <person name="Murat C."/>
            <person name="Sun H."/>
            <person name="Tunlid A."/>
            <person name="Henrissat B."/>
            <person name="Grigoriev I.V."/>
            <person name="Hibbett D.S."/>
            <person name="Martin F."/>
            <person name="Nordberg H.P."/>
            <person name="Cantor M.N."/>
            <person name="Hua S.X."/>
        </authorList>
    </citation>
    <scope>NUCLEOTIDE SEQUENCE [LARGE SCALE GENOMIC DNA]</scope>
    <source>
        <strain evidence="2 3">MUT 4182</strain>
    </source>
</reference>
<dbReference type="AlphaFoldDB" id="A0A0C3KP25"/>
<dbReference type="HOGENOM" id="CLU_336055_0_0_1"/>
<feature type="region of interest" description="Disordered" evidence="1">
    <location>
        <begin position="800"/>
        <end position="849"/>
    </location>
</feature>
<feature type="non-terminal residue" evidence="2">
    <location>
        <position position="1"/>
    </location>
</feature>
<evidence type="ECO:0000256" key="1">
    <source>
        <dbReference type="SAM" id="MobiDB-lite"/>
    </source>
</evidence>
<feature type="compositionally biased region" description="Basic and acidic residues" evidence="1">
    <location>
        <begin position="519"/>
        <end position="533"/>
    </location>
</feature>
<feature type="compositionally biased region" description="Low complexity" evidence="1">
    <location>
        <begin position="276"/>
        <end position="296"/>
    </location>
</feature>
<dbReference type="OrthoDB" id="10513303at2759"/>
<feature type="region of interest" description="Disordered" evidence="1">
    <location>
        <begin position="127"/>
        <end position="187"/>
    </location>
</feature>
<evidence type="ECO:0000313" key="2">
    <source>
        <dbReference type="EMBL" id="KIO23153.1"/>
    </source>
</evidence>
<feature type="region of interest" description="Disordered" evidence="1">
    <location>
        <begin position="462"/>
        <end position="592"/>
    </location>
</feature>